<keyword evidence="1" id="KW-0472">Membrane</keyword>
<gene>
    <name evidence="2" type="ORF">V202x_21070</name>
</gene>
<dbReference type="Pfam" id="PF07610">
    <property type="entry name" value="DUF1573"/>
    <property type="match status" value="1"/>
</dbReference>
<evidence type="ECO:0000313" key="2">
    <source>
        <dbReference type="EMBL" id="QDU08737.1"/>
    </source>
</evidence>
<name>A0A517WU01_9PLAN</name>
<dbReference type="Gene3D" id="2.60.40.10">
    <property type="entry name" value="Immunoglobulins"/>
    <property type="match status" value="1"/>
</dbReference>
<dbReference type="InterPro" id="IPR011467">
    <property type="entry name" value="DUF1573"/>
</dbReference>
<protein>
    <recommendedName>
        <fullName evidence="4">DUF1573 domain-containing protein</fullName>
    </recommendedName>
</protein>
<accession>A0A517WU01</accession>
<dbReference type="InterPro" id="IPR013783">
    <property type="entry name" value="Ig-like_fold"/>
</dbReference>
<evidence type="ECO:0000256" key="1">
    <source>
        <dbReference type="SAM" id="Phobius"/>
    </source>
</evidence>
<dbReference type="RefSeq" id="WP_145173901.1">
    <property type="nucleotide sequence ID" value="NZ_CP037422.1"/>
</dbReference>
<keyword evidence="3" id="KW-1185">Reference proteome</keyword>
<evidence type="ECO:0000313" key="3">
    <source>
        <dbReference type="Proteomes" id="UP000318384"/>
    </source>
</evidence>
<dbReference type="EMBL" id="CP037422">
    <property type="protein sequence ID" value="QDU08737.1"/>
    <property type="molecule type" value="Genomic_DNA"/>
</dbReference>
<keyword evidence="1" id="KW-1133">Transmembrane helix</keyword>
<organism evidence="2 3">
    <name type="scientific">Gimesia aquarii</name>
    <dbReference type="NCBI Taxonomy" id="2527964"/>
    <lineage>
        <taxon>Bacteria</taxon>
        <taxon>Pseudomonadati</taxon>
        <taxon>Planctomycetota</taxon>
        <taxon>Planctomycetia</taxon>
        <taxon>Planctomycetales</taxon>
        <taxon>Planctomycetaceae</taxon>
        <taxon>Gimesia</taxon>
    </lineage>
</organism>
<dbReference type="AlphaFoldDB" id="A0A517WU01"/>
<reference evidence="2 3" key="1">
    <citation type="submission" date="2019-03" db="EMBL/GenBank/DDBJ databases">
        <title>Deep-cultivation of Planctomycetes and their phenomic and genomic characterization uncovers novel biology.</title>
        <authorList>
            <person name="Wiegand S."/>
            <person name="Jogler M."/>
            <person name="Boedeker C."/>
            <person name="Pinto D."/>
            <person name="Vollmers J."/>
            <person name="Rivas-Marin E."/>
            <person name="Kohn T."/>
            <person name="Peeters S.H."/>
            <person name="Heuer A."/>
            <person name="Rast P."/>
            <person name="Oberbeckmann S."/>
            <person name="Bunk B."/>
            <person name="Jeske O."/>
            <person name="Meyerdierks A."/>
            <person name="Storesund J.E."/>
            <person name="Kallscheuer N."/>
            <person name="Luecker S."/>
            <person name="Lage O.M."/>
            <person name="Pohl T."/>
            <person name="Merkel B.J."/>
            <person name="Hornburger P."/>
            <person name="Mueller R.-W."/>
            <person name="Bruemmer F."/>
            <person name="Labrenz M."/>
            <person name="Spormann A.M."/>
            <person name="Op den Camp H."/>
            <person name="Overmann J."/>
            <person name="Amann R."/>
            <person name="Jetten M.S.M."/>
            <person name="Mascher T."/>
            <person name="Medema M.H."/>
            <person name="Devos D.P."/>
            <person name="Kaster A.-K."/>
            <person name="Ovreas L."/>
            <person name="Rohde M."/>
            <person name="Galperin M.Y."/>
            <person name="Jogler C."/>
        </authorList>
    </citation>
    <scope>NUCLEOTIDE SEQUENCE [LARGE SCALE GENOMIC DNA]</scope>
    <source>
        <strain evidence="2 3">V202</strain>
    </source>
</reference>
<feature type="transmembrane region" description="Helical" evidence="1">
    <location>
        <begin position="6"/>
        <end position="24"/>
    </location>
</feature>
<keyword evidence="1" id="KW-0812">Transmembrane</keyword>
<proteinExistence type="predicted"/>
<sequence>MTKHTFMYIIGLASVVAVANFAVYRLTPPPSTRVSVSPELLDVGEVTQAPFTGDFSITNQSNLEVTLLEPKTSCTCTKVVIPQQVLPPGGSVQATAEFKGGSNGGDLQTLVLIPYKYSGGTGEISLSTRAKVLPHISLSPKSITIDMDEEKPVEIVCQSNYDPEVSVTQVNCTSSLIDISISKETGSRTKIILTPKSIVGKADSLLSEPAYVSVSTTSKWMPHVRVPLLLKMPVARNSVSLSVHTKGK</sequence>
<evidence type="ECO:0008006" key="4">
    <source>
        <dbReference type="Google" id="ProtNLM"/>
    </source>
</evidence>
<dbReference type="Proteomes" id="UP000318384">
    <property type="component" value="Chromosome"/>
</dbReference>